<evidence type="ECO:0000313" key="1">
    <source>
        <dbReference type="EMBL" id="MBB5560605.1"/>
    </source>
</evidence>
<gene>
    <name evidence="1" type="ORF">GGI59_002267</name>
</gene>
<dbReference type="RefSeq" id="WP_183916119.1">
    <property type="nucleotide sequence ID" value="NZ_JACHBB010000004.1"/>
</dbReference>
<comment type="caution">
    <text evidence="1">The sequence shown here is derived from an EMBL/GenBank/DDBJ whole genome shotgun (WGS) entry which is preliminary data.</text>
</comment>
<keyword evidence="2" id="KW-1185">Reference proteome</keyword>
<accession>A0A7W8UM95</accession>
<dbReference type="Proteomes" id="UP000528824">
    <property type="component" value="Unassembled WGS sequence"/>
</dbReference>
<dbReference type="EMBL" id="JACHBC010000004">
    <property type="protein sequence ID" value="MBB5560605.1"/>
    <property type="molecule type" value="Genomic_DNA"/>
</dbReference>
<sequence length="73" mass="8609">MSERINLEYQVAELFRLKMEEFADWCAEHWTVTELQAKADNIFDGKPPGFREGYNDAMRHIRGAVDCFLEDRP</sequence>
<evidence type="ECO:0000313" key="2">
    <source>
        <dbReference type="Proteomes" id="UP000528824"/>
    </source>
</evidence>
<dbReference type="AlphaFoldDB" id="A0A7W8UM95"/>
<name>A0A7W8UM95_9HYPH</name>
<organism evidence="1 2">
    <name type="scientific">Rhizobium lentis</name>
    <dbReference type="NCBI Taxonomy" id="1138194"/>
    <lineage>
        <taxon>Bacteria</taxon>
        <taxon>Pseudomonadati</taxon>
        <taxon>Pseudomonadota</taxon>
        <taxon>Alphaproteobacteria</taxon>
        <taxon>Hyphomicrobiales</taxon>
        <taxon>Rhizobiaceae</taxon>
        <taxon>Rhizobium/Agrobacterium group</taxon>
        <taxon>Rhizobium</taxon>
    </lineage>
</organism>
<reference evidence="1 2" key="1">
    <citation type="submission" date="2020-08" db="EMBL/GenBank/DDBJ databases">
        <title>Genomic Encyclopedia of Type Strains, Phase IV (KMG-V): Genome sequencing to study the core and pangenomes of soil and plant-associated prokaryotes.</title>
        <authorList>
            <person name="Whitman W."/>
        </authorList>
    </citation>
    <scope>NUCLEOTIDE SEQUENCE [LARGE SCALE GENOMIC DNA]</scope>
    <source>
        <strain evidence="1 2">SEMIA 4034</strain>
    </source>
</reference>
<protein>
    <submittedName>
        <fullName evidence="1">Uncharacterized protein</fullName>
    </submittedName>
</protein>
<proteinExistence type="predicted"/>